<evidence type="ECO:0000256" key="7">
    <source>
        <dbReference type="ARBA" id="ARBA00023157"/>
    </source>
</evidence>
<dbReference type="AlphaFoldDB" id="A0A3Q2P9M0"/>
<accession>A0A3Q2P9M0</accession>
<feature type="chain" id="PRO_5047000423" description="Ig-like domain-containing protein" evidence="11">
    <location>
        <begin position="19"/>
        <end position="160"/>
    </location>
</feature>
<evidence type="ECO:0000256" key="10">
    <source>
        <dbReference type="ARBA" id="ARBA00023319"/>
    </source>
</evidence>
<dbReference type="GO" id="GO:0042130">
    <property type="term" value="P:negative regulation of T cell proliferation"/>
    <property type="evidence" value="ECO:0007669"/>
    <property type="project" value="TreeGrafter"/>
</dbReference>
<comment type="subcellular location">
    <subcellularLocation>
        <location evidence="1">Cell membrane</location>
        <topology evidence="1">Single-pass type I membrane protein</topology>
    </subcellularLocation>
</comment>
<keyword evidence="9" id="KW-0325">Glycoprotein</keyword>
<keyword evidence="8" id="KW-0675">Receptor</keyword>
<keyword evidence="4 11" id="KW-0732">Signal</keyword>
<dbReference type="GeneTree" id="ENSGT01140000282764"/>
<dbReference type="GO" id="GO:0031295">
    <property type="term" value="P:T cell costimulation"/>
    <property type="evidence" value="ECO:0007669"/>
    <property type="project" value="TreeGrafter"/>
</dbReference>
<dbReference type="InterPro" id="IPR003599">
    <property type="entry name" value="Ig_sub"/>
</dbReference>
<evidence type="ECO:0000256" key="11">
    <source>
        <dbReference type="SAM" id="SignalP"/>
    </source>
</evidence>
<name>A0A3Q2P9M0_FUNHE</name>
<evidence type="ECO:0000256" key="9">
    <source>
        <dbReference type="ARBA" id="ARBA00023180"/>
    </source>
</evidence>
<reference evidence="13" key="2">
    <citation type="submission" date="2025-09" db="UniProtKB">
        <authorList>
            <consortium name="Ensembl"/>
        </authorList>
    </citation>
    <scope>IDENTIFICATION</scope>
</reference>
<evidence type="ECO:0000256" key="4">
    <source>
        <dbReference type="ARBA" id="ARBA00022729"/>
    </source>
</evidence>
<evidence type="ECO:0000256" key="6">
    <source>
        <dbReference type="ARBA" id="ARBA00023136"/>
    </source>
</evidence>
<dbReference type="GO" id="GO:0009897">
    <property type="term" value="C:external side of plasma membrane"/>
    <property type="evidence" value="ECO:0007669"/>
    <property type="project" value="TreeGrafter"/>
</dbReference>
<dbReference type="InterPro" id="IPR051713">
    <property type="entry name" value="T-cell_Activation_Regulation"/>
</dbReference>
<dbReference type="PANTHER" id="PTHR25466:SF14">
    <property type="entry name" value="BUTYROPHILIN SUBFAMILY 2 MEMBER A2-LIKE-RELATED"/>
    <property type="match status" value="1"/>
</dbReference>
<proteinExistence type="predicted"/>
<evidence type="ECO:0000313" key="14">
    <source>
        <dbReference type="Proteomes" id="UP000265000"/>
    </source>
</evidence>
<dbReference type="GO" id="GO:0006955">
    <property type="term" value="P:immune response"/>
    <property type="evidence" value="ECO:0007669"/>
    <property type="project" value="TreeGrafter"/>
</dbReference>
<keyword evidence="7" id="KW-1015">Disulfide bond</keyword>
<organism evidence="13 14">
    <name type="scientific">Fundulus heteroclitus</name>
    <name type="common">Killifish</name>
    <name type="synonym">Mummichog</name>
    <dbReference type="NCBI Taxonomy" id="8078"/>
    <lineage>
        <taxon>Eukaryota</taxon>
        <taxon>Metazoa</taxon>
        <taxon>Chordata</taxon>
        <taxon>Craniata</taxon>
        <taxon>Vertebrata</taxon>
        <taxon>Euteleostomi</taxon>
        <taxon>Actinopterygii</taxon>
        <taxon>Neopterygii</taxon>
        <taxon>Teleostei</taxon>
        <taxon>Neoteleostei</taxon>
        <taxon>Acanthomorphata</taxon>
        <taxon>Ovalentaria</taxon>
        <taxon>Atherinomorphae</taxon>
        <taxon>Cyprinodontiformes</taxon>
        <taxon>Fundulidae</taxon>
        <taxon>Fundulus</taxon>
    </lineage>
</organism>
<dbReference type="PANTHER" id="PTHR25466">
    <property type="entry name" value="T-LYMPHOCYTE ACTIVATION ANTIGEN"/>
    <property type="match status" value="1"/>
</dbReference>
<keyword evidence="2" id="KW-1003">Cell membrane</keyword>
<dbReference type="InterPro" id="IPR007110">
    <property type="entry name" value="Ig-like_dom"/>
</dbReference>
<dbReference type="Pfam" id="PF07686">
    <property type="entry name" value="V-set"/>
    <property type="match status" value="1"/>
</dbReference>
<evidence type="ECO:0000313" key="13">
    <source>
        <dbReference type="Ensembl" id="ENSFHEP00000009229.1"/>
    </source>
</evidence>
<dbReference type="Proteomes" id="UP000265000">
    <property type="component" value="Unplaced"/>
</dbReference>
<feature type="signal peptide" evidence="11">
    <location>
        <begin position="1"/>
        <end position="18"/>
    </location>
</feature>
<keyword evidence="6" id="KW-0472">Membrane</keyword>
<dbReference type="GO" id="GO:0071222">
    <property type="term" value="P:cellular response to lipopolysaccharide"/>
    <property type="evidence" value="ECO:0007669"/>
    <property type="project" value="TreeGrafter"/>
</dbReference>
<keyword evidence="10" id="KW-0393">Immunoglobulin domain</keyword>
<evidence type="ECO:0000256" key="2">
    <source>
        <dbReference type="ARBA" id="ARBA00022475"/>
    </source>
</evidence>
<evidence type="ECO:0000256" key="5">
    <source>
        <dbReference type="ARBA" id="ARBA00022989"/>
    </source>
</evidence>
<keyword evidence="5" id="KW-1133">Transmembrane helix</keyword>
<evidence type="ECO:0000256" key="8">
    <source>
        <dbReference type="ARBA" id="ARBA00023170"/>
    </source>
</evidence>
<dbReference type="Ensembl" id="ENSFHET00000000844.1">
    <property type="protein sequence ID" value="ENSFHEP00000009229.1"/>
    <property type="gene ID" value="ENSFHEG00000010473.1"/>
</dbReference>
<dbReference type="SUPFAM" id="SSF48726">
    <property type="entry name" value="Immunoglobulin"/>
    <property type="match status" value="1"/>
</dbReference>
<dbReference type="GO" id="GO:0042102">
    <property type="term" value="P:positive regulation of T cell proliferation"/>
    <property type="evidence" value="ECO:0007669"/>
    <property type="project" value="TreeGrafter"/>
</dbReference>
<dbReference type="SMART" id="SM00409">
    <property type="entry name" value="IG"/>
    <property type="match status" value="1"/>
</dbReference>
<dbReference type="InterPro" id="IPR013783">
    <property type="entry name" value="Ig-like_fold"/>
</dbReference>
<evidence type="ECO:0000256" key="3">
    <source>
        <dbReference type="ARBA" id="ARBA00022692"/>
    </source>
</evidence>
<keyword evidence="14" id="KW-1185">Reference proteome</keyword>
<feature type="domain" description="Ig-like" evidence="12">
    <location>
        <begin position="10"/>
        <end position="117"/>
    </location>
</feature>
<dbReference type="Gene3D" id="2.60.40.10">
    <property type="entry name" value="Immunoglobulins"/>
    <property type="match status" value="1"/>
</dbReference>
<reference evidence="13" key="1">
    <citation type="submission" date="2025-08" db="UniProtKB">
        <authorList>
            <consortium name="Ensembl"/>
        </authorList>
    </citation>
    <scope>IDENTIFICATION</scope>
</reference>
<evidence type="ECO:0000259" key="12">
    <source>
        <dbReference type="PROSITE" id="PS50835"/>
    </source>
</evidence>
<dbReference type="PROSITE" id="PS50835">
    <property type="entry name" value="IG_LIKE"/>
    <property type="match status" value="1"/>
</dbReference>
<dbReference type="InterPro" id="IPR013106">
    <property type="entry name" value="Ig_V-set"/>
</dbReference>
<keyword evidence="3" id="KW-0812">Transmembrane</keyword>
<protein>
    <recommendedName>
        <fullName evidence="12">Ig-like domain-containing protein</fullName>
    </recommendedName>
</protein>
<evidence type="ECO:0000256" key="1">
    <source>
        <dbReference type="ARBA" id="ARBA00004251"/>
    </source>
</evidence>
<dbReference type="GO" id="GO:0007166">
    <property type="term" value="P:cell surface receptor signaling pathway"/>
    <property type="evidence" value="ECO:0007669"/>
    <property type="project" value="TreeGrafter"/>
</dbReference>
<sequence>MRRTLCVCFLTVSLMVSAIEMFEGDFILLLCNYPTFNLDQPKVVWTRSGLSPSTVHKLQLEGDPLKDQNQLYRGRTFMETNALETGELNLNLTNLQLSDTGTYTCSIQDFREEQRVTDIELLVKEAVSHCLRWTVAWTASFSLPLSSECPAPPPQHHRPS</sequence>
<dbReference type="InterPro" id="IPR036179">
    <property type="entry name" value="Ig-like_dom_sf"/>
</dbReference>